<evidence type="ECO:0000313" key="4">
    <source>
        <dbReference type="EMBL" id="CCX30759.1"/>
    </source>
</evidence>
<dbReference type="STRING" id="1076935.U4LF65"/>
<keyword evidence="5" id="KW-1185">Reference proteome</keyword>
<dbReference type="Gene3D" id="3.10.490.10">
    <property type="entry name" value="Gamma-glutamyl cyclotransferase-like"/>
    <property type="match status" value="1"/>
</dbReference>
<name>U4LF65_PYROM</name>
<dbReference type="InterPro" id="IPR013024">
    <property type="entry name" value="GGCT-like"/>
</dbReference>
<dbReference type="PANTHER" id="PTHR12192:SF2">
    <property type="entry name" value="GLUTATHIONE-SPECIFIC GAMMA-GLUTAMYLCYCLOTRANSFERASE 2"/>
    <property type="match status" value="1"/>
</dbReference>
<dbReference type="OrthoDB" id="1933483at2759"/>
<sequence>MQSNEEFWIFGYGSLIFKPPPDYEIYSRPGRVVTLITRQLWETLGDHHEADEKVWGTIYRIPRDKVESVKEYLDIREINGYSIHYVDVYQEEPLLPPIKALVYIGTPENPQFVPRISGVPGEEELARHIYHSRGPSGENREYLYQLHMALEELCPESSDNHVRSLYRKVAIIQAEERLMGIADDEDEGMDEMDRIEGDNKEGGPQEEIEPEMLGDTVMQM</sequence>
<dbReference type="EMBL" id="HF935475">
    <property type="protein sequence ID" value="CCX30759.1"/>
    <property type="molecule type" value="Genomic_DNA"/>
</dbReference>
<evidence type="ECO:0000256" key="2">
    <source>
        <dbReference type="ARBA" id="ARBA00023239"/>
    </source>
</evidence>
<reference evidence="4 5" key="1">
    <citation type="journal article" date="2013" name="PLoS Genet.">
        <title>The genome and development-dependent transcriptomes of Pyronema confluens: a window into fungal evolution.</title>
        <authorList>
            <person name="Traeger S."/>
            <person name="Altegoer F."/>
            <person name="Freitag M."/>
            <person name="Gabaldon T."/>
            <person name="Kempken F."/>
            <person name="Kumar A."/>
            <person name="Marcet-Houben M."/>
            <person name="Poggeler S."/>
            <person name="Stajich J.E."/>
            <person name="Nowrousian M."/>
        </authorList>
    </citation>
    <scope>NUCLEOTIDE SEQUENCE [LARGE SCALE GENOMIC DNA]</scope>
    <source>
        <strain evidence="5">CBS 100304</strain>
        <tissue evidence="4">Vegetative mycelium</tissue>
    </source>
</reference>
<gene>
    <name evidence="4" type="ORF">PCON_09162</name>
</gene>
<dbReference type="eggNOG" id="KOG3182">
    <property type="taxonomic scope" value="Eukaryota"/>
</dbReference>
<organism evidence="4 5">
    <name type="scientific">Pyronema omphalodes (strain CBS 100304)</name>
    <name type="common">Pyronema confluens</name>
    <dbReference type="NCBI Taxonomy" id="1076935"/>
    <lineage>
        <taxon>Eukaryota</taxon>
        <taxon>Fungi</taxon>
        <taxon>Dikarya</taxon>
        <taxon>Ascomycota</taxon>
        <taxon>Pezizomycotina</taxon>
        <taxon>Pezizomycetes</taxon>
        <taxon>Pezizales</taxon>
        <taxon>Pyronemataceae</taxon>
        <taxon>Pyronema</taxon>
    </lineage>
</organism>
<dbReference type="EC" id="4.3.2.7" evidence="1"/>
<evidence type="ECO:0000256" key="1">
    <source>
        <dbReference type="ARBA" id="ARBA00012344"/>
    </source>
</evidence>
<dbReference type="OMA" id="DHREKDG"/>
<feature type="region of interest" description="Disordered" evidence="3">
    <location>
        <begin position="195"/>
        <end position="220"/>
    </location>
</feature>
<accession>U4LF65</accession>
<protein>
    <recommendedName>
        <fullName evidence="1">glutathione-specific gamma-glutamylcyclotransferase</fullName>
        <ecNumber evidence="1">4.3.2.7</ecNumber>
    </recommendedName>
</protein>
<proteinExistence type="predicted"/>
<dbReference type="SUPFAM" id="SSF110857">
    <property type="entry name" value="Gamma-glutamyl cyclotransferase-like"/>
    <property type="match status" value="1"/>
</dbReference>
<evidence type="ECO:0000313" key="5">
    <source>
        <dbReference type="Proteomes" id="UP000018144"/>
    </source>
</evidence>
<keyword evidence="2" id="KW-0456">Lyase</keyword>
<dbReference type="Pfam" id="PF04752">
    <property type="entry name" value="ChaC"/>
    <property type="match status" value="1"/>
</dbReference>
<dbReference type="GO" id="GO:0061928">
    <property type="term" value="F:glutathione specific gamma-glutamylcyclotransferase activity"/>
    <property type="evidence" value="ECO:0007669"/>
    <property type="project" value="UniProtKB-EC"/>
</dbReference>
<evidence type="ECO:0000256" key="3">
    <source>
        <dbReference type="SAM" id="MobiDB-lite"/>
    </source>
</evidence>
<dbReference type="InterPro" id="IPR036568">
    <property type="entry name" value="GGCT-like_sf"/>
</dbReference>
<dbReference type="Proteomes" id="UP000018144">
    <property type="component" value="Unassembled WGS sequence"/>
</dbReference>
<dbReference type="InterPro" id="IPR006840">
    <property type="entry name" value="ChaC"/>
</dbReference>
<dbReference type="PANTHER" id="PTHR12192">
    <property type="entry name" value="CATION TRANSPORT PROTEIN CHAC-RELATED"/>
    <property type="match status" value="1"/>
</dbReference>
<dbReference type="AlphaFoldDB" id="U4LF65"/>
<dbReference type="GO" id="GO:0006751">
    <property type="term" value="P:glutathione catabolic process"/>
    <property type="evidence" value="ECO:0007669"/>
    <property type="project" value="InterPro"/>
</dbReference>
<dbReference type="CDD" id="cd06661">
    <property type="entry name" value="GGCT_like"/>
    <property type="match status" value="1"/>
</dbReference>
<dbReference type="GO" id="GO:0005737">
    <property type="term" value="C:cytoplasm"/>
    <property type="evidence" value="ECO:0007669"/>
    <property type="project" value="TreeGrafter"/>
</dbReference>